<dbReference type="OrthoDB" id="1872379at2759"/>
<evidence type="ECO:0000313" key="4">
    <source>
        <dbReference type="Proteomes" id="UP000693970"/>
    </source>
</evidence>
<dbReference type="InterPro" id="IPR052769">
    <property type="entry name" value="TPR_domain_protein"/>
</dbReference>
<dbReference type="Proteomes" id="UP000693970">
    <property type="component" value="Unassembled WGS sequence"/>
</dbReference>
<name>A0A9K3LIX6_9STRA</name>
<accession>A0A9K3LIX6</accession>
<keyword evidence="4" id="KW-1185">Reference proteome</keyword>
<dbReference type="EMBL" id="JAGRRH010000010">
    <property type="protein sequence ID" value="KAG7362857.1"/>
    <property type="molecule type" value="Genomic_DNA"/>
</dbReference>
<dbReference type="Pfam" id="PF13181">
    <property type="entry name" value="TPR_8"/>
    <property type="match status" value="1"/>
</dbReference>
<gene>
    <name evidence="3" type="ORF">IV203_026217</name>
</gene>
<organism evidence="3 4">
    <name type="scientific">Nitzschia inconspicua</name>
    <dbReference type="NCBI Taxonomy" id="303405"/>
    <lineage>
        <taxon>Eukaryota</taxon>
        <taxon>Sar</taxon>
        <taxon>Stramenopiles</taxon>
        <taxon>Ochrophyta</taxon>
        <taxon>Bacillariophyta</taxon>
        <taxon>Bacillariophyceae</taxon>
        <taxon>Bacillariophycidae</taxon>
        <taxon>Bacillariales</taxon>
        <taxon>Bacillariaceae</taxon>
        <taxon>Nitzschia</taxon>
    </lineage>
</organism>
<feature type="repeat" description="TPR" evidence="1">
    <location>
        <begin position="80"/>
        <end position="113"/>
    </location>
</feature>
<proteinExistence type="predicted"/>
<sequence length="334" mass="37831">MTSQTSRSDTFTSEGFDLDAVADNGDNDVIYEIGGGAIAAVSTPPLSTEEPQNDDDNDNNNNNDNNKKNNVPLTTPLQQAEDWKQRGNAEFKRGNYLEAYDLYTEAITVCPCPIKGEDILHQREEFNATEREKARQRMEDETRRSRKKPSRRSDDDQEEEGKEPNSKTNDKDAEAEEEEEDPKKGPAVFVLPPQDHGDKLAVYYCNRAATSMQLERYQEAIEDCDIAVLLNPKYTKAYTRRSAAYEKTERTDEALRDAKYALELEPTNATIRKSVTRLQKMEDERLEKLKEETLSKLKDLGNSLLGNFGLSLDNFKAVQDPNTGSYSISFNQSN</sequence>
<dbReference type="PANTHER" id="PTHR46014:SF1">
    <property type="entry name" value="TETRATRICOPEPTIDE REPEAT PROTEIN 1"/>
    <property type="match status" value="1"/>
</dbReference>
<evidence type="ECO:0000256" key="2">
    <source>
        <dbReference type="SAM" id="MobiDB-lite"/>
    </source>
</evidence>
<feature type="region of interest" description="Disordered" evidence="2">
    <location>
        <begin position="125"/>
        <end position="192"/>
    </location>
</feature>
<evidence type="ECO:0000313" key="3">
    <source>
        <dbReference type="EMBL" id="KAG7362857.1"/>
    </source>
</evidence>
<feature type="repeat" description="TPR" evidence="1">
    <location>
        <begin position="235"/>
        <end position="268"/>
    </location>
</feature>
<keyword evidence="1" id="KW-0802">TPR repeat</keyword>
<dbReference type="PANTHER" id="PTHR46014">
    <property type="entry name" value="TETRATRICOPEPTIDE REPEAT PROTEIN 1"/>
    <property type="match status" value="1"/>
</dbReference>
<feature type="compositionally biased region" description="Polar residues" evidence="2">
    <location>
        <begin position="1"/>
        <end position="13"/>
    </location>
</feature>
<dbReference type="InterPro" id="IPR019734">
    <property type="entry name" value="TPR_rpt"/>
</dbReference>
<dbReference type="SMART" id="SM00028">
    <property type="entry name" value="TPR"/>
    <property type="match status" value="3"/>
</dbReference>
<dbReference type="PROSITE" id="PS50005">
    <property type="entry name" value="TPR"/>
    <property type="match status" value="2"/>
</dbReference>
<evidence type="ECO:0000256" key="1">
    <source>
        <dbReference type="PROSITE-ProRule" id="PRU00339"/>
    </source>
</evidence>
<feature type="compositionally biased region" description="Basic and acidic residues" evidence="2">
    <location>
        <begin position="162"/>
        <end position="172"/>
    </location>
</feature>
<feature type="region of interest" description="Disordered" evidence="2">
    <location>
        <begin position="39"/>
        <end position="88"/>
    </location>
</feature>
<feature type="compositionally biased region" description="Low complexity" evidence="2">
    <location>
        <begin position="59"/>
        <end position="70"/>
    </location>
</feature>
<comment type="caution">
    <text evidence="3">The sequence shown here is derived from an EMBL/GenBank/DDBJ whole genome shotgun (WGS) entry which is preliminary data.</text>
</comment>
<feature type="compositionally biased region" description="Basic and acidic residues" evidence="2">
    <location>
        <begin position="125"/>
        <end position="143"/>
    </location>
</feature>
<protein>
    <submittedName>
        <fullName evidence="3">Tetratricopeptide repeat protein</fullName>
    </submittedName>
</protein>
<dbReference type="AlphaFoldDB" id="A0A9K3LIX6"/>
<feature type="region of interest" description="Disordered" evidence="2">
    <location>
        <begin position="1"/>
        <end position="23"/>
    </location>
</feature>
<reference evidence="3" key="1">
    <citation type="journal article" date="2021" name="Sci. Rep.">
        <title>Diploid genomic architecture of Nitzschia inconspicua, an elite biomass production diatom.</title>
        <authorList>
            <person name="Oliver A."/>
            <person name="Podell S."/>
            <person name="Pinowska A."/>
            <person name="Traller J.C."/>
            <person name="Smith S.R."/>
            <person name="McClure R."/>
            <person name="Beliaev A."/>
            <person name="Bohutskyi P."/>
            <person name="Hill E.A."/>
            <person name="Rabines A."/>
            <person name="Zheng H."/>
            <person name="Allen L.Z."/>
            <person name="Kuo A."/>
            <person name="Grigoriev I.V."/>
            <person name="Allen A.E."/>
            <person name="Hazlebeck D."/>
            <person name="Allen E.E."/>
        </authorList>
    </citation>
    <scope>NUCLEOTIDE SEQUENCE</scope>
    <source>
        <strain evidence="3">Hildebrandi</strain>
    </source>
</reference>
<reference evidence="3" key="2">
    <citation type="submission" date="2021-04" db="EMBL/GenBank/DDBJ databases">
        <authorList>
            <person name="Podell S."/>
        </authorList>
    </citation>
    <scope>NUCLEOTIDE SEQUENCE</scope>
    <source>
        <strain evidence="3">Hildebrandi</strain>
    </source>
</reference>